<accession>A0A6P7MX87</accession>
<protein>
    <submittedName>
        <fullName evidence="2">A-kinase-interacting protein 1</fullName>
    </submittedName>
</protein>
<dbReference type="Gene3D" id="2.60.40.1120">
    <property type="entry name" value="Carboxypeptidase-like, regulatory domain"/>
    <property type="match status" value="1"/>
</dbReference>
<dbReference type="RefSeq" id="XP_029010815.1">
    <property type="nucleotide sequence ID" value="XM_029154982.3"/>
</dbReference>
<dbReference type="CTD" id="56672"/>
<dbReference type="GeneID" id="114857997"/>
<dbReference type="PANTHER" id="PTHR14330">
    <property type="entry name" value="A-KINASE-INTERACTING PROTEIN 1"/>
    <property type="match status" value="1"/>
</dbReference>
<proteinExistence type="predicted"/>
<evidence type="ECO:0000313" key="2">
    <source>
        <dbReference type="RefSeq" id="XP_029010815.1"/>
    </source>
</evidence>
<evidence type="ECO:0000313" key="1">
    <source>
        <dbReference type="Proteomes" id="UP000515150"/>
    </source>
</evidence>
<dbReference type="KEGG" id="bspl:114857997"/>
<dbReference type="PANTHER" id="PTHR14330:SF2">
    <property type="entry name" value="A-KINASE-INTERACTING PROTEIN 1"/>
    <property type="match status" value="1"/>
</dbReference>
<dbReference type="AlphaFoldDB" id="A0A6P7MX87"/>
<sequence>MMGSQAWLDSSLRRSASLGLEVLERASRRSVDWTGCGASQSGSATDEDTRIHVKRSHNELHDAFAAVTEFMAQTTCVCKRFYESGCCAEPNDAERTHVSRFHRQAAAVRTTPAEPSRTRAHVSTAGEDFYMEVAPGTYVVTASLPESQRQTQLVRVKAGESVNLTFIL</sequence>
<dbReference type="GO" id="GO:1901222">
    <property type="term" value="P:regulation of non-canonical NF-kappaB signal transduction"/>
    <property type="evidence" value="ECO:0007669"/>
    <property type="project" value="InterPro"/>
</dbReference>
<dbReference type="GO" id="GO:0005654">
    <property type="term" value="C:nucleoplasm"/>
    <property type="evidence" value="ECO:0007669"/>
    <property type="project" value="TreeGrafter"/>
</dbReference>
<organism evidence="1 2">
    <name type="scientific">Betta splendens</name>
    <name type="common">Siamese fighting fish</name>
    <dbReference type="NCBI Taxonomy" id="158456"/>
    <lineage>
        <taxon>Eukaryota</taxon>
        <taxon>Metazoa</taxon>
        <taxon>Chordata</taxon>
        <taxon>Craniata</taxon>
        <taxon>Vertebrata</taxon>
        <taxon>Euteleostomi</taxon>
        <taxon>Actinopterygii</taxon>
        <taxon>Neopterygii</taxon>
        <taxon>Teleostei</taxon>
        <taxon>Neoteleostei</taxon>
        <taxon>Acanthomorphata</taxon>
        <taxon>Anabantaria</taxon>
        <taxon>Anabantiformes</taxon>
        <taxon>Anabantoidei</taxon>
        <taxon>Osphronemidae</taxon>
        <taxon>Betta</taxon>
    </lineage>
</organism>
<dbReference type="InParanoid" id="A0A6P7MX87"/>
<name>A0A6P7MX87_BETSP</name>
<gene>
    <name evidence="2" type="primary">akip1</name>
</gene>
<keyword evidence="1" id="KW-1185">Reference proteome</keyword>
<reference evidence="2" key="1">
    <citation type="submission" date="2025-08" db="UniProtKB">
        <authorList>
            <consortium name="RefSeq"/>
        </authorList>
    </citation>
    <scope>IDENTIFICATION</scope>
</reference>
<dbReference type="Proteomes" id="UP000515150">
    <property type="component" value="Chromosome 6"/>
</dbReference>
<dbReference type="InterPro" id="IPR033214">
    <property type="entry name" value="AKIP1"/>
</dbReference>
<dbReference type="OrthoDB" id="5945634at2759"/>